<feature type="region of interest" description="Disordered" evidence="2">
    <location>
        <begin position="2655"/>
        <end position="2873"/>
    </location>
</feature>
<reference evidence="3" key="2">
    <citation type="submission" date="2025-08" db="UniProtKB">
        <authorList>
            <consortium name="Ensembl"/>
        </authorList>
    </citation>
    <scope>IDENTIFICATION</scope>
</reference>
<feature type="compositionally biased region" description="Basic and acidic residues" evidence="2">
    <location>
        <begin position="1766"/>
        <end position="1776"/>
    </location>
</feature>
<dbReference type="PANTHER" id="PTHR11477">
    <property type="entry name" value="TRANSCRIPTION FACTOR S-II ZINC FINGER DOMAIN-CONTAINING PROTEIN"/>
    <property type="match status" value="1"/>
</dbReference>
<dbReference type="Ensembl" id="ENSPNAT00000027134.2">
    <property type="protein sequence ID" value="ENSPNAP00000018068.1"/>
    <property type="gene ID" value="ENSPNAG00000024470.2"/>
</dbReference>
<feature type="region of interest" description="Disordered" evidence="2">
    <location>
        <begin position="946"/>
        <end position="970"/>
    </location>
</feature>
<dbReference type="STRING" id="42514.ENSPNAP00000018068"/>
<feature type="compositionally biased region" description="Polar residues" evidence="2">
    <location>
        <begin position="1818"/>
        <end position="1841"/>
    </location>
</feature>
<feature type="region of interest" description="Disordered" evidence="2">
    <location>
        <begin position="2047"/>
        <end position="2112"/>
    </location>
</feature>
<dbReference type="InterPro" id="IPR001965">
    <property type="entry name" value="Znf_PHD"/>
</dbReference>
<feature type="region of interest" description="Disordered" evidence="2">
    <location>
        <begin position="535"/>
        <end position="603"/>
    </location>
</feature>
<feature type="compositionally biased region" description="Basic and acidic residues" evidence="2">
    <location>
        <begin position="2726"/>
        <end position="2735"/>
    </location>
</feature>
<organism evidence="3 4">
    <name type="scientific">Pygocentrus nattereri</name>
    <name type="common">Red-bellied piranha</name>
    <dbReference type="NCBI Taxonomy" id="42514"/>
    <lineage>
        <taxon>Eukaryota</taxon>
        <taxon>Metazoa</taxon>
        <taxon>Chordata</taxon>
        <taxon>Craniata</taxon>
        <taxon>Vertebrata</taxon>
        <taxon>Euteleostomi</taxon>
        <taxon>Actinopterygii</taxon>
        <taxon>Neopterygii</taxon>
        <taxon>Teleostei</taxon>
        <taxon>Ostariophysi</taxon>
        <taxon>Characiformes</taxon>
        <taxon>Characoidei</taxon>
        <taxon>Pygocentrus</taxon>
    </lineage>
</organism>
<feature type="compositionally biased region" description="Polar residues" evidence="2">
    <location>
        <begin position="1873"/>
        <end position="1907"/>
    </location>
</feature>
<dbReference type="GO" id="GO:0005634">
    <property type="term" value="C:nucleus"/>
    <property type="evidence" value="ECO:0007669"/>
    <property type="project" value="TreeGrafter"/>
</dbReference>
<dbReference type="Pfam" id="PF07500">
    <property type="entry name" value="TFIIS_M"/>
    <property type="match status" value="1"/>
</dbReference>
<keyword evidence="1" id="KW-0175">Coiled coil</keyword>
<feature type="region of interest" description="Disordered" evidence="2">
    <location>
        <begin position="1683"/>
        <end position="2023"/>
    </location>
</feature>
<feature type="compositionally biased region" description="Basic and acidic residues" evidence="2">
    <location>
        <begin position="1914"/>
        <end position="1953"/>
    </location>
</feature>
<dbReference type="Gene3D" id="3.30.40.10">
    <property type="entry name" value="Zinc/RING finger domain, C3HC4 (zinc finger)"/>
    <property type="match status" value="1"/>
</dbReference>
<feature type="compositionally biased region" description="Basic and acidic residues" evidence="2">
    <location>
        <begin position="2081"/>
        <end position="2092"/>
    </location>
</feature>
<evidence type="ECO:0000313" key="3">
    <source>
        <dbReference type="Ensembl" id="ENSPNAP00000018068.1"/>
    </source>
</evidence>
<feature type="compositionally biased region" description="Basic residues" evidence="2">
    <location>
        <begin position="53"/>
        <end position="66"/>
    </location>
</feature>
<feature type="compositionally biased region" description="Basic residues" evidence="2">
    <location>
        <begin position="1696"/>
        <end position="1712"/>
    </location>
</feature>
<accession>A0A3B4D3K8</accession>
<feature type="region of interest" description="Disordered" evidence="2">
    <location>
        <begin position="1327"/>
        <end position="1346"/>
    </location>
</feature>
<reference evidence="3" key="3">
    <citation type="submission" date="2025-09" db="UniProtKB">
        <authorList>
            <consortium name="Ensembl"/>
        </authorList>
    </citation>
    <scope>IDENTIFICATION</scope>
</reference>
<dbReference type="SUPFAM" id="SSF57903">
    <property type="entry name" value="FYVE/PHD zinc finger"/>
    <property type="match status" value="1"/>
</dbReference>
<dbReference type="SMART" id="SM00510">
    <property type="entry name" value="TFS2M"/>
    <property type="match status" value="1"/>
</dbReference>
<dbReference type="Proteomes" id="UP001501920">
    <property type="component" value="Chromosome 9"/>
</dbReference>
<feature type="compositionally biased region" description="Basic and acidic residues" evidence="2">
    <location>
        <begin position="2613"/>
        <end position="2624"/>
    </location>
</feature>
<dbReference type="GeneTree" id="ENSGT00940000155532"/>
<feature type="compositionally biased region" description="Basic and acidic residues" evidence="2">
    <location>
        <begin position="247"/>
        <end position="256"/>
    </location>
</feature>
<dbReference type="InterPro" id="IPR019787">
    <property type="entry name" value="Znf_PHD-finger"/>
</dbReference>
<dbReference type="PROSITE" id="PS01359">
    <property type="entry name" value="ZF_PHD_1"/>
    <property type="match status" value="1"/>
</dbReference>
<dbReference type="InterPro" id="IPR012921">
    <property type="entry name" value="SPOC_C"/>
</dbReference>
<feature type="compositionally biased region" description="Polar residues" evidence="2">
    <location>
        <begin position="2704"/>
        <end position="2719"/>
    </location>
</feature>
<evidence type="ECO:0000256" key="1">
    <source>
        <dbReference type="SAM" id="Coils"/>
    </source>
</evidence>
<dbReference type="SMART" id="SM00249">
    <property type="entry name" value="PHD"/>
    <property type="match status" value="1"/>
</dbReference>
<feature type="region of interest" description="Disordered" evidence="2">
    <location>
        <begin position="2372"/>
        <end position="2624"/>
    </location>
</feature>
<reference evidence="3 4" key="1">
    <citation type="submission" date="2020-10" db="EMBL/GenBank/DDBJ databases">
        <title>Pygocentrus nattereri (red-bellied piranha) genome, fPygNat1, primary haplotype.</title>
        <authorList>
            <person name="Myers G."/>
            <person name="Meyer A."/>
            <person name="Karagic N."/>
            <person name="Pippel M."/>
            <person name="Winkler S."/>
            <person name="Tracey A."/>
            <person name="Wood J."/>
            <person name="Formenti G."/>
            <person name="Howe K."/>
            <person name="Fedrigo O."/>
            <person name="Jarvis E.D."/>
        </authorList>
    </citation>
    <scope>NUCLEOTIDE SEQUENCE [LARGE SCALE GENOMIC DNA]</scope>
</reference>
<dbReference type="CDD" id="cd15639">
    <property type="entry name" value="PHD_DIDO1_like"/>
    <property type="match status" value="1"/>
</dbReference>
<dbReference type="Pfam" id="PF07744">
    <property type="entry name" value="SPOC"/>
    <property type="match status" value="1"/>
</dbReference>
<feature type="compositionally biased region" description="Polar residues" evidence="2">
    <location>
        <begin position="441"/>
        <end position="450"/>
    </location>
</feature>
<feature type="compositionally biased region" description="Basic and acidic residues" evidence="2">
    <location>
        <begin position="562"/>
        <end position="574"/>
    </location>
</feature>
<feature type="compositionally biased region" description="Low complexity" evidence="2">
    <location>
        <begin position="1018"/>
        <end position="1029"/>
    </location>
</feature>
<feature type="compositionally biased region" description="Polar residues" evidence="2">
    <location>
        <begin position="914"/>
        <end position="929"/>
    </location>
</feature>
<dbReference type="InterPro" id="IPR033082">
    <property type="entry name" value="DIDO1_PHD"/>
</dbReference>
<feature type="compositionally biased region" description="Polar residues" evidence="2">
    <location>
        <begin position="2558"/>
        <end position="2570"/>
    </location>
</feature>
<feature type="compositionally biased region" description="Basic and acidic residues" evidence="2">
    <location>
        <begin position="2850"/>
        <end position="2873"/>
    </location>
</feature>
<dbReference type="OrthoDB" id="1884872at2759"/>
<feature type="compositionally biased region" description="Basic and acidic residues" evidence="2">
    <location>
        <begin position="2542"/>
        <end position="2557"/>
    </location>
</feature>
<feature type="compositionally biased region" description="Basic and acidic residues" evidence="2">
    <location>
        <begin position="2003"/>
        <end position="2023"/>
    </location>
</feature>
<dbReference type="InterPro" id="IPR036575">
    <property type="entry name" value="TFIIS_cen_dom_sf"/>
</dbReference>
<dbReference type="InterPro" id="IPR019786">
    <property type="entry name" value="Zinc_finger_PHD-type_CS"/>
</dbReference>
<feature type="compositionally biased region" description="Low complexity" evidence="2">
    <location>
        <begin position="1234"/>
        <end position="1259"/>
    </location>
</feature>
<feature type="compositionally biased region" description="Polar residues" evidence="2">
    <location>
        <begin position="217"/>
        <end position="226"/>
    </location>
</feature>
<feature type="compositionally biased region" description="Basic and acidic residues" evidence="2">
    <location>
        <begin position="11"/>
        <end position="22"/>
    </location>
</feature>
<keyword evidence="4" id="KW-1185">Reference proteome</keyword>
<dbReference type="SUPFAM" id="SSF46942">
    <property type="entry name" value="Elongation factor TFIIS domain 2"/>
    <property type="match status" value="1"/>
</dbReference>
<feature type="region of interest" description="Disordered" evidence="2">
    <location>
        <begin position="891"/>
        <end position="929"/>
    </location>
</feature>
<sequence>MEENGESQRMLVEDSSPKEVTKRWGFRRSTIAKREFMEEIGNLDISSVSAPRRGARQARGRGRGRGRGKDAGEMPSTSPAPKRGRGGRRSAPADLAPVSSPTDGNTILELGGGDCADLNTTHQTLNNSAAKAQSSLALEAVSDVEAVSEAAASDQAEDSDDLTLRELQERARNRQKLEEASTLSVPDLNLNTKSVNKDVEEVDVQKTCLQMEKNAVQEDTTPQKASRTSKKDQKRGVRKDEEEEQNEDTHKSSHDSEENDPNALYCICRQKHNNRFMICCDRCQEWFHGDCVGISEVRGRLLEENGEDYICPTCSPCQSPVDFMKQPALSTAALSSSSESIFSASAGEDRPSEDEGIRGKIRKAATRSTKRKFKIFQPVEVVAAVLEHEKEEKVEQEVAEEKAAVPKCIGPGCDNSALPESVYCGHQCIIRHAAVAMQSISEPKTEPQIQTIQTKPAPKPIPKIQKKTFLEKLFKRKLVEKPVKEEDGSSKKPAVSLETEEPVSAPLSSDPEPKAAGVQESSAIAPSVFYKSIKTENGDVESKAETKQDAPQPPNLPAPSDGPEKDEKTEKVNEKAASSAPLLRKPGSNPLPSRAKKTMPGSPRLAGLKLLQTEPPQVNKGTLTVPEKPLQSQEATAVPQNPTASSGQASEIRVLPVTPAPVPPPRPLQAHPNMQMRQNIRRSLTDTLMKRVTESDDLEISESDVGKLAVNIEREMFNMYYTTDSKYKNKYRTLLLSLKDPKNKGLFYQVIKGQITPFKLTRLSQQELQCVQESAATFLKEELAPVCIKTEELLSACEDKVVKAESTATSSEEKASASQVKPAQPRKVSTAVSDIVSSMLKDTTSEHRAHLFDLKCRICTGQISADEDTDVKIFKKEELKDEDEEKTPWVIPMFDTKPPNPTPVETDPIMESPASPTADDSSVETASSDFSPLVIPEVSVVSITRRDPRTASYRPAPSPSVAATSAPPTPQCPPLMPTEKEAVEVTKAVDPLPLPPPPPMPKSILMKPSAPSVPRFYSSSSSTTRLTSSHNPTENETSQFLSKQDTVWKGFLNMQTVAKFVTKGYLISGLGSAELLKKDLPDTIHIGGRILPQTVWEYVDKVKTSVTKEMSVIRFHPATDEEEVAYVSLFSYFNSRRRFGVVSNICNSIKDLYLIPLCAKESIPSVLLPLEGPGLEEQHPNLLIGLAICQKLKRLGTQAQEIDEKRPRIQIPLDSQGMIPIIKPAVLEATTDMSDPYDPDIPISTTPPGSPPDTQSPDSAASFTSSLSGPSVLSNILSGVNAPTSVSASTTKTTSSDLPPSSGAGTSSSTTPLQTILNTLFGKRTQDTVDTCEPSPSEVKELSVSSPTFDPVVQQYQQTPKNTVIEKMELDDNDRPYDPEEEYDQGIGYPSITTSSLIQMSTPNPVTAVCKVDDDNRPYDPEEEYNLGNNVDAVTSVATKSSETLPSVNTSAVHDDVAYDPEDETVFEEMQTYLAYNKPSTSQYGLASTVSLSEQQKMLEELNRQIEEQKRQLEEQEEALRLQRAAVGVSMAHFSVSDALMSPPPCFGREPEDAAEKTSVVPLINPCRDPRQCKNVKQDAVSGNLTTVHNERENSLREISVRKQALTQATFLVPSNSLVMQDLSKTEQELMLDVKKNLDMPSVTLPDTMNTVEESSTNVNAVDLHSPVTLQTYTHLGASELEEGMCSSSGNENHQHSHSHTKVSGKSRHSRTSKWDNSSSKTQSRQDRRSHHEDRSSRVSKDEADRYRRKDRHSPDRSSRQSRTHSNREERVSSRQRDRHHHRSTSRHRSRRDRHSIRSHLSRSGKSAQPKNDKSCQRDQSPSRQRTESVQQTQSINQTASGPPKSQGDASQIEASEDGEQNLPEVPKEVFTKTENAQPLSWQSSDPPGATFSQNYKISQSNENKPASGSLLAQKDHPDKDLKAKYQNRDKLEVLKDNFAQKDPSELPPEMDKSTFSYSQAKSQFFQSGDVSQVEPDPCNENKAPPFGKNRLHRDDFSEDESDQFHHRNHPRSEHSSMLQSKDDQIHNIRDQRSNITHDETAFACHREEQSFSSPQLQRGHSSGHEEDHRKQLPQKTLQIQREDFSDYDKPYTRRSFSGHHKMQSGHFSNSDPDQCYNRDASRMHPSLGHKNNFPQDEAHQMHHDKDLPLMQTHNFAQNAVHQMKERNPPHRPPKIQRRDFTVDEACHNSDSQNYADETDDLNTERYSGIFPVEETESCQQQGQPHRLPCLQKNDFHGPAAEQRNFKRPFKMPSQNQQGSFSVGEDEQLRIHDPLPQGAHAMMRGDLPQGDPDIPRNFYPRNQFRLRAPGDVWRGPQQRNSGPRGPPSLMIPRCPTVAIRPRMPRAPHPQGFENCRPGPNFGPRGMYLRIRTFDDAGPSPHYRPRGPSSGPGITEDSEPQTFRPRGPNPEDNSPHNFAFKSRFPGTGNGPRNFGPRGSFSGPGPRPGLCRSQHDGPIPSITRGPFNVRGPPRPDSREHAAPQQFDREIFDSESHFRGHAPPQQFDHRDSRPPGFHGSRDGTPTHPFDEEEIDNRVFSQQHTNETKRSVPPQHSDESNSHYQNSANESFSNLLEPRSCMQGLSRVQPGSLPNNQSEEPQFPEMESGMRAPQHFSESEEIHKELGKQHFAKSNICESFGNPESDVQIKGPRFHSLQNFRGQRAPSPRFHGQRMPAPWNKELEDKPYSPHFSRKISPTFTHVERSQGPKTGDNQSLQPQVIQPQVRFDGPPKEPDIRPLRLSGPLLPTPPGGPIRLPNPRMQRSYQEHNRPQGPPSRAHSAGLKPVHCDNSSCLQRETSKGLIQVRQREELGNEGEDSSSQDSSPVKAGKPWRRRTRKREGRNRAARRQRNRERRDVCETVRDKNTERNTDNDQKA</sequence>
<feature type="region of interest" description="Disordered" evidence="2">
    <location>
        <begin position="482"/>
        <end position="521"/>
    </location>
</feature>
<dbReference type="Pfam" id="PF00628">
    <property type="entry name" value="PHD"/>
    <property type="match status" value="1"/>
</dbReference>
<dbReference type="PANTHER" id="PTHR11477:SF13">
    <property type="entry name" value="DEATH-INDUCER OBLITERATOR 1"/>
    <property type="match status" value="1"/>
</dbReference>
<dbReference type="PROSITE" id="PS50016">
    <property type="entry name" value="ZF_PHD_2"/>
    <property type="match status" value="1"/>
</dbReference>
<feature type="region of interest" description="Disordered" evidence="2">
    <location>
        <begin position="2311"/>
        <end position="2332"/>
    </location>
</feature>
<feature type="compositionally biased region" description="Basic and acidic residues" evidence="2">
    <location>
        <begin position="535"/>
        <end position="548"/>
    </location>
</feature>
<evidence type="ECO:0000256" key="2">
    <source>
        <dbReference type="SAM" id="MobiDB-lite"/>
    </source>
</evidence>
<feature type="region of interest" description="Disordered" evidence="2">
    <location>
        <begin position="1231"/>
        <end position="1267"/>
    </location>
</feature>
<feature type="region of interest" description="Disordered" evidence="2">
    <location>
        <begin position="808"/>
        <end position="827"/>
    </location>
</feature>
<proteinExistence type="predicted"/>
<feature type="coiled-coil region" evidence="1">
    <location>
        <begin position="1492"/>
        <end position="1526"/>
    </location>
</feature>
<dbReference type="InterPro" id="IPR013083">
    <property type="entry name" value="Znf_RING/FYVE/PHD"/>
</dbReference>
<gene>
    <name evidence="3" type="primary">DIDO1</name>
</gene>
<dbReference type="InterPro" id="IPR011011">
    <property type="entry name" value="Znf_FYVE_PHD"/>
</dbReference>
<feature type="compositionally biased region" description="Polar residues" evidence="2">
    <location>
        <begin position="2051"/>
        <end position="2061"/>
    </location>
</feature>
<feature type="region of interest" description="Disordered" evidence="2">
    <location>
        <begin position="1015"/>
        <end position="1038"/>
    </location>
</feature>
<name>A0A3B4D3K8_PYGNA</name>
<dbReference type="GO" id="GO:0006351">
    <property type="term" value="P:DNA-templated transcription"/>
    <property type="evidence" value="ECO:0007669"/>
    <property type="project" value="InterPro"/>
</dbReference>
<feature type="region of interest" description="Disordered" evidence="2">
    <location>
        <begin position="213"/>
        <end position="259"/>
    </location>
</feature>
<feature type="compositionally biased region" description="Basic and acidic residues" evidence="2">
    <location>
        <begin position="2471"/>
        <end position="2495"/>
    </location>
</feature>
<feature type="compositionally biased region" description="Basic residues" evidence="2">
    <location>
        <begin position="2827"/>
        <end position="2849"/>
    </location>
</feature>
<dbReference type="PROSITE" id="PS51321">
    <property type="entry name" value="TFIIS_CENTRAL"/>
    <property type="match status" value="1"/>
</dbReference>
<feature type="compositionally biased region" description="Basic and acidic residues" evidence="2">
    <location>
        <begin position="1724"/>
        <end position="1759"/>
    </location>
</feature>
<feature type="region of interest" description="Disordered" evidence="2">
    <location>
        <begin position="1"/>
        <end position="115"/>
    </location>
</feature>
<protein>
    <submittedName>
        <fullName evidence="3">Uncharacterized protein</fullName>
    </submittedName>
</protein>
<feature type="region of interest" description="Disordered" evidence="2">
    <location>
        <begin position="441"/>
        <end position="460"/>
    </location>
</feature>
<dbReference type="InterPro" id="IPR003618">
    <property type="entry name" value="TFIIS_cen_dom"/>
</dbReference>
<feature type="region of interest" description="Disordered" evidence="2">
    <location>
        <begin position="630"/>
        <end position="649"/>
    </location>
</feature>
<feature type="compositionally biased region" description="Basic and acidic residues" evidence="2">
    <location>
        <begin position="229"/>
        <end position="240"/>
    </location>
</feature>
<evidence type="ECO:0000313" key="4">
    <source>
        <dbReference type="Proteomes" id="UP001501920"/>
    </source>
</evidence>
<feature type="compositionally biased region" description="Low complexity" evidence="2">
    <location>
        <begin position="2433"/>
        <end position="2442"/>
    </location>
</feature>
<feature type="compositionally biased region" description="Low complexity" evidence="2">
    <location>
        <begin position="1284"/>
        <end position="1312"/>
    </location>
</feature>
<feature type="region of interest" description="Disordered" evidence="2">
    <location>
        <begin position="1283"/>
        <end position="1312"/>
    </location>
</feature>
<dbReference type="GO" id="GO:0097190">
    <property type="term" value="P:apoptotic signaling pathway"/>
    <property type="evidence" value="ECO:0007669"/>
    <property type="project" value="InterPro"/>
</dbReference>
<feature type="compositionally biased region" description="Polar residues" evidence="2">
    <location>
        <begin position="1954"/>
        <end position="1971"/>
    </location>
</feature>
<dbReference type="Gene3D" id="1.10.472.30">
    <property type="entry name" value="Transcription elongation factor S-II, central domain"/>
    <property type="match status" value="1"/>
</dbReference>
<feature type="compositionally biased region" description="Basic residues" evidence="2">
    <location>
        <begin position="1777"/>
        <end position="1803"/>
    </location>
</feature>